<name>A0A1I3CKN5_9RHOB</name>
<evidence type="ECO:0000313" key="4">
    <source>
        <dbReference type="Proteomes" id="UP000199377"/>
    </source>
</evidence>
<feature type="domain" description="Peptidase M20 dimerisation" evidence="2">
    <location>
        <begin position="183"/>
        <end position="276"/>
    </location>
</feature>
<evidence type="ECO:0000259" key="2">
    <source>
        <dbReference type="Pfam" id="PF07687"/>
    </source>
</evidence>
<dbReference type="GO" id="GO:0046657">
    <property type="term" value="P:folic acid catabolic process"/>
    <property type="evidence" value="ECO:0007669"/>
    <property type="project" value="TreeGrafter"/>
</dbReference>
<dbReference type="GO" id="GO:0016805">
    <property type="term" value="F:dipeptidase activity"/>
    <property type="evidence" value="ECO:0007669"/>
    <property type="project" value="TreeGrafter"/>
</dbReference>
<dbReference type="EMBL" id="FOQH01000002">
    <property type="protein sequence ID" value="SFH74819.1"/>
    <property type="molecule type" value="Genomic_DNA"/>
</dbReference>
<dbReference type="InterPro" id="IPR017439">
    <property type="entry name" value="Amidohydrolase"/>
</dbReference>
<evidence type="ECO:0000256" key="1">
    <source>
        <dbReference type="ARBA" id="ARBA00022801"/>
    </source>
</evidence>
<dbReference type="STRING" id="1114924.SAMN05216258_10245"/>
<dbReference type="Gene3D" id="3.30.70.360">
    <property type="match status" value="1"/>
</dbReference>
<dbReference type="GO" id="GO:0071713">
    <property type="term" value="F:para-aminobenzoyl-glutamate hydrolase activity"/>
    <property type="evidence" value="ECO:0007669"/>
    <property type="project" value="TreeGrafter"/>
</dbReference>
<dbReference type="PANTHER" id="PTHR30575">
    <property type="entry name" value="PEPTIDASE M20"/>
    <property type="match status" value="1"/>
</dbReference>
<dbReference type="Gene3D" id="3.40.630.10">
    <property type="entry name" value="Zn peptidases"/>
    <property type="match status" value="1"/>
</dbReference>
<dbReference type="Pfam" id="PF01546">
    <property type="entry name" value="Peptidase_M20"/>
    <property type="match status" value="1"/>
</dbReference>
<sequence length="471" mass="49512">MNAHPLWPFVEAARPRFEALSDRVWATPETCYAETASAAAHLEELTAQGFRVQAPVAGIPTAMIGEAGEGGPVIAFLGEFDALAGLSQKADVFRREPLEPGANGHGCGHNLLGSASMLAAVAVKAWLEATGTPGRVRYYGCPAEEGGAAKAFMVRDGAFDDVDVAITWHPGAIPGVLKGGSLANARIDFAFEGRAAHAAGAPHLGRSALDAAELMNIGANFLREHMPDEARIHYAFIDAGGISPNVVQAQAKLRYTVRAGTAPEMTALLERVRKVAAGAAMMTETTVTDRVLSAVSNLIYNQPLGEAMQRNLERLGPPAFTDADRAYAARFQETLGEEDIAAAYRGVGMSETRRMPLADFIVPAEAPATPLGGSTDVADVSWVVPTVQMWGANHAIGTQLHSWQVVAQGKSRPALAGMVHAAAVMAATGADAMRDAELRARAKADLARRVGPRGYVSPLPEDAEPPIAAMA</sequence>
<gene>
    <name evidence="3" type="ORF">SAMN05216258_10245</name>
</gene>
<dbReference type="AlphaFoldDB" id="A0A1I3CKN5"/>
<reference evidence="3 4" key="1">
    <citation type="submission" date="2016-10" db="EMBL/GenBank/DDBJ databases">
        <authorList>
            <person name="de Groot N.N."/>
        </authorList>
    </citation>
    <scope>NUCLEOTIDE SEQUENCE [LARGE SCALE GENOMIC DNA]</scope>
    <source>
        <strain evidence="3 4">CGMCC 1.11030</strain>
    </source>
</reference>
<organism evidence="3 4">
    <name type="scientific">Albimonas pacifica</name>
    <dbReference type="NCBI Taxonomy" id="1114924"/>
    <lineage>
        <taxon>Bacteria</taxon>
        <taxon>Pseudomonadati</taxon>
        <taxon>Pseudomonadota</taxon>
        <taxon>Alphaproteobacteria</taxon>
        <taxon>Rhodobacterales</taxon>
        <taxon>Paracoccaceae</taxon>
        <taxon>Albimonas</taxon>
    </lineage>
</organism>
<proteinExistence type="predicted"/>
<keyword evidence="1" id="KW-0378">Hydrolase</keyword>
<dbReference type="FunFam" id="3.30.70.360:FF:000004">
    <property type="entry name" value="Peptidase M20 domain-containing protein 2"/>
    <property type="match status" value="1"/>
</dbReference>
<dbReference type="NCBIfam" id="TIGR01891">
    <property type="entry name" value="amidohydrolases"/>
    <property type="match status" value="1"/>
</dbReference>
<dbReference type="PANTHER" id="PTHR30575:SF0">
    <property type="entry name" value="XAA-ARG DIPEPTIDASE"/>
    <property type="match status" value="1"/>
</dbReference>
<dbReference type="SUPFAM" id="SSF53187">
    <property type="entry name" value="Zn-dependent exopeptidases"/>
    <property type="match status" value="1"/>
</dbReference>
<dbReference type="GO" id="GO:0005737">
    <property type="term" value="C:cytoplasm"/>
    <property type="evidence" value="ECO:0007669"/>
    <property type="project" value="TreeGrafter"/>
</dbReference>
<evidence type="ECO:0000313" key="3">
    <source>
        <dbReference type="EMBL" id="SFH74819.1"/>
    </source>
</evidence>
<dbReference type="Proteomes" id="UP000199377">
    <property type="component" value="Unassembled WGS sequence"/>
</dbReference>
<dbReference type="InterPro" id="IPR052030">
    <property type="entry name" value="Peptidase_M20/M20A_hydrolases"/>
</dbReference>
<dbReference type="Pfam" id="PF07687">
    <property type="entry name" value="M20_dimer"/>
    <property type="match status" value="1"/>
</dbReference>
<dbReference type="InterPro" id="IPR011650">
    <property type="entry name" value="Peptidase_M20_dimer"/>
</dbReference>
<dbReference type="OrthoDB" id="9781032at2"/>
<protein>
    <submittedName>
        <fullName evidence="3">Aminobenzoyl-glutamate utilization protein B</fullName>
    </submittedName>
</protein>
<dbReference type="RefSeq" id="WP_092857791.1">
    <property type="nucleotide sequence ID" value="NZ_FOQH01000002.1"/>
</dbReference>
<dbReference type="SUPFAM" id="SSF55031">
    <property type="entry name" value="Bacterial exopeptidase dimerisation domain"/>
    <property type="match status" value="1"/>
</dbReference>
<dbReference type="InterPro" id="IPR036264">
    <property type="entry name" value="Bact_exopeptidase_dim_dom"/>
</dbReference>
<dbReference type="InterPro" id="IPR002933">
    <property type="entry name" value="Peptidase_M20"/>
</dbReference>
<dbReference type="InterPro" id="IPR017145">
    <property type="entry name" value="Aminobenzoyl-glu_utiliz_pB"/>
</dbReference>
<accession>A0A1I3CKN5</accession>
<keyword evidence="4" id="KW-1185">Reference proteome</keyword>
<dbReference type="PIRSF" id="PIRSF037227">
    <property type="entry name" value="Aminobenzoyl-glu_utiliz_pB"/>
    <property type="match status" value="1"/>
</dbReference>